<evidence type="ECO:0000256" key="3">
    <source>
        <dbReference type="ARBA" id="ARBA00022737"/>
    </source>
</evidence>
<dbReference type="Gene3D" id="1.25.40.10">
    <property type="entry name" value="Tetratricopeptide repeat domain"/>
    <property type="match status" value="2"/>
</dbReference>
<evidence type="ECO:0000256" key="5">
    <source>
        <dbReference type="ARBA" id="ARBA00038253"/>
    </source>
</evidence>
<dbReference type="PANTHER" id="PTHR46630">
    <property type="entry name" value="TETRATRICOPEPTIDE REPEAT PROTEIN 29"/>
    <property type="match status" value="1"/>
</dbReference>
<keyword evidence="3" id="KW-0677">Repeat</keyword>
<reference evidence="6 7" key="1">
    <citation type="submission" date="2020-07" db="EMBL/GenBank/DDBJ databases">
        <title>Complete genome sequence of Chitinibacter sp. 2T18.</title>
        <authorList>
            <person name="Bae J.-W."/>
            <person name="Choi J.-W."/>
        </authorList>
    </citation>
    <scope>NUCLEOTIDE SEQUENCE [LARGE SCALE GENOMIC DNA]</scope>
    <source>
        <strain evidence="6 7">2T18</strain>
    </source>
</reference>
<organism evidence="6 7">
    <name type="scientific">Chitinibacter bivalviorum</name>
    <dbReference type="NCBI Taxonomy" id="2739434"/>
    <lineage>
        <taxon>Bacteria</taxon>
        <taxon>Pseudomonadati</taxon>
        <taxon>Pseudomonadota</taxon>
        <taxon>Betaproteobacteria</taxon>
        <taxon>Neisseriales</taxon>
        <taxon>Chitinibacteraceae</taxon>
        <taxon>Chitinibacter</taxon>
    </lineage>
</organism>
<dbReference type="KEGG" id="chiz:HQ393_13175"/>
<dbReference type="EMBL" id="CP058627">
    <property type="protein sequence ID" value="QLG89116.1"/>
    <property type="molecule type" value="Genomic_DNA"/>
</dbReference>
<evidence type="ECO:0000256" key="1">
    <source>
        <dbReference type="ARBA" id="ARBA00004496"/>
    </source>
</evidence>
<keyword evidence="4" id="KW-0802">TPR repeat</keyword>
<dbReference type="Proteomes" id="UP000509597">
    <property type="component" value="Chromosome"/>
</dbReference>
<dbReference type="PANTHER" id="PTHR46630:SF1">
    <property type="entry name" value="TETRATRICOPEPTIDE REPEAT PROTEIN 29"/>
    <property type="match status" value="1"/>
</dbReference>
<dbReference type="InterPro" id="IPR019734">
    <property type="entry name" value="TPR_rpt"/>
</dbReference>
<comment type="similarity">
    <text evidence="5">Belongs to the Rap family.</text>
</comment>
<evidence type="ECO:0000256" key="2">
    <source>
        <dbReference type="ARBA" id="ARBA00022490"/>
    </source>
</evidence>
<keyword evidence="7" id="KW-1185">Reference proteome</keyword>
<dbReference type="GO" id="GO:0005737">
    <property type="term" value="C:cytoplasm"/>
    <property type="evidence" value="ECO:0007669"/>
    <property type="project" value="UniProtKB-SubCell"/>
</dbReference>
<dbReference type="InterPro" id="IPR051476">
    <property type="entry name" value="Bac_ResReg_Asp_Phosphatase"/>
</dbReference>
<sequence length="360" mass="40939">MSTECLFSEQYAAALALLTQNTEQAQAQATQLVAIARQQQDGEWIGQAYRLQAKAQSLAGQKKDAIKTLQTAIRYLKRLKHMPPVMQCEDELGQLYYEQLDYYLALDSWLKSLEIAALLQDSRGCIRAYIGVGKVHFAFGDFRKAMHFHLIANSLSLPLQDKELDCEVALNIATAAYRLGELDRALAALGQVSQHLLDGINHPEWRAEVLTYDGLIHLHFERYREAQEILSQAYQLFRHNKLVAGQVQVMSALARCFIGLNQIDLAEECLQEAVRLSERQQLATLLLESQSLLAELYLDSGQYKLALEHRKKLHDLLTGQSLGQGFPLKLSRHSSARLRKIERELEMSKSRHRLLRLMTP</sequence>
<dbReference type="RefSeq" id="WP_179355617.1">
    <property type="nucleotide sequence ID" value="NZ_CP058627.1"/>
</dbReference>
<dbReference type="SMART" id="SM00028">
    <property type="entry name" value="TPR"/>
    <property type="match status" value="6"/>
</dbReference>
<name>A0A7H9BL97_9NEIS</name>
<evidence type="ECO:0000313" key="6">
    <source>
        <dbReference type="EMBL" id="QLG89116.1"/>
    </source>
</evidence>
<keyword evidence="2" id="KW-0963">Cytoplasm</keyword>
<gene>
    <name evidence="6" type="ORF">HQ393_13175</name>
</gene>
<dbReference type="InterPro" id="IPR011990">
    <property type="entry name" value="TPR-like_helical_dom_sf"/>
</dbReference>
<dbReference type="SUPFAM" id="SSF48452">
    <property type="entry name" value="TPR-like"/>
    <property type="match status" value="2"/>
</dbReference>
<comment type="subcellular location">
    <subcellularLocation>
        <location evidence="1">Cytoplasm</location>
    </subcellularLocation>
</comment>
<evidence type="ECO:0000313" key="7">
    <source>
        <dbReference type="Proteomes" id="UP000509597"/>
    </source>
</evidence>
<accession>A0A7H9BL97</accession>
<dbReference type="AlphaFoldDB" id="A0A7H9BL97"/>
<proteinExistence type="inferred from homology"/>
<evidence type="ECO:0000256" key="4">
    <source>
        <dbReference type="ARBA" id="ARBA00022803"/>
    </source>
</evidence>
<protein>
    <submittedName>
        <fullName evidence="6">Tetratricopeptide repeat protein</fullName>
    </submittedName>
</protein>